<name>A0A8J4VMD9_9ROSI</name>
<reference evidence="1" key="1">
    <citation type="submission" date="2020-03" db="EMBL/GenBank/DDBJ databases">
        <title>Castanea mollissima Vanexum genome sequencing.</title>
        <authorList>
            <person name="Staton M."/>
        </authorList>
    </citation>
    <scope>NUCLEOTIDE SEQUENCE</scope>
    <source>
        <tissue evidence="1">Leaf</tissue>
    </source>
</reference>
<evidence type="ECO:0000313" key="2">
    <source>
        <dbReference type="Proteomes" id="UP000737018"/>
    </source>
</evidence>
<proteinExistence type="predicted"/>
<dbReference type="Proteomes" id="UP000737018">
    <property type="component" value="Unassembled WGS sequence"/>
</dbReference>
<dbReference type="AlphaFoldDB" id="A0A8J4VMD9"/>
<gene>
    <name evidence="1" type="ORF">CMV_009984</name>
</gene>
<keyword evidence="2" id="KW-1185">Reference proteome</keyword>
<protein>
    <submittedName>
        <fullName evidence="1">Uncharacterized protein</fullName>
    </submittedName>
</protein>
<evidence type="ECO:0000313" key="1">
    <source>
        <dbReference type="EMBL" id="KAF3965863.1"/>
    </source>
</evidence>
<sequence>MQIPLFKPAIAQYKSFTDDTIIAAILQNLLAFMDTISPSSSSSSTHQWKYHVFLSFRDISNLSGWSLEDRLESEFIKDIITEISLKLSSLFPKDTNGLRIDEKYGNGSNSRTCPSIG</sequence>
<accession>A0A8J4VMD9</accession>
<comment type="caution">
    <text evidence="1">The sequence shown here is derived from an EMBL/GenBank/DDBJ whole genome shotgun (WGS) entry which is preliminary data.</text>
</comment>
<dbReference type="EMBL" id="JRKL02001127">
    <property type="protein sequence ID" value="KAF3965863.1"/>
    <property type="molecule type" value="Genomic_DNA"/>
</dbReference>
<organism evidence="1 2">
    <name type="scientific">Castanea mollissima</name>
    <name type="common">Chinese chestnut</name>
    <dbReference type="NCBI Taxonomy" id="60419"/>
    <lineage>
        <taxon>Eukaryota</taxon>
        <taxon>Viridiplantae</taxon>
        <taxon>Streptophyta</taxon>
        <taxon>Embryophyta</taxon>
        <taxon>Tracheophyta</taxon>
        <taxon>Spermatophyta</taxon>
        <taxon>Magnoliopsida</taxon>
        <taxon>eudicotyledons</taxon>
        <taxon>Gunneridae</taxon>
        <taxon>Pentapetalae</taxon>
        <taxon>rosids</taxon>
        <taxon>fabids</taxon>
        <taxon>Fagales</taxon>
        <taxon>Fagaceae</taxon>
        <taxon>Castanea</taxon>
    </lineage>
</organism>